<dbReference type="AlphaFoldDB" id="A0A379AFC1"/>
<keyword evidence="3" id="KW-1185">Reference proteome</keyword>
<evidence type="ECO:0000256" key="1">
    <source>
        <dbReference type="SAM" id="MobiDB-lite"/>
    </source>
</evidence>
<gene>
    <name evidence="2" type="ORF">NCTC9381_02517</name>
</gene>
<reference evidence="2 3" key="1">
    <citation type="submission" date="2018-06" db="EMBL/GenBank/DDBJ databases">
        <authorList>
            <consortium name="Pathogen Informatics"/>
            <person name="Doyle S."/>
        </authorList>
    </citation>
    <scope>NUCLEOTIDE SEQUENCE [LARGE SCALE GENOMIC DNA]</scope>
    <source>
        <strain evidence="2 3">NCTC9381</strain>
    </source>
</reference>
<sequence>MSDAIHQSRRPQGEWQISAASLPPPHSHKHSAGGDSGAACNSVFA</sequence>
<organism evidence="2 3">
    <name type="scientific">Enterobacter agglomerans</name>
    <name type="common">Erwinia herbicola</name>
    <name type="synonym">Pantoea agglomerans</name>
    <dbReference type="NCBI Taxonomy" id="549"/>
    <lineage>
        <taxon>Bacteria</taxon>
        <taxon>Pseudomonadati</taxon>
        <taxon>Pseudomonadota</taxon>
        <taxon>Gammaproteobacteria</taxon>
        <taxon>Enterobacterales</taxon>
        <taxon>Erwiniaceae</taxon>
        <taxon>Pantoea</taxon>
        <taxon>Pantoea agglomerans group</taxon>
    </lineage>
</organism>
<feature type="region of interest" description="Disordered" evidence="1">
    <location>
        <begin position="1"/>
        <end position="45"/>
    </location>
</feature>
<accession>A0A379AFC1</accession>
<evidence type="ECO:0000313" key="2">
    <source>
        <dbReference type="EMBL" id="SUB16603.1"/>
    </source>
</evidence>
<name>A0A379AFC1_ENTAG</name>
<evidence type="ECO:0000313" key="3">
    <source>
        <dbReference type="Proteomes" id="UP000254640"/>
    </source>
</evidence>
<dbReference type="Proteomes" id="UP000254640">
    <property type="component" value="Unassembled WGS sequence"/>
</dbReference>
<dbReference type="EMBL" id="UGSO01000001">
    <property type="protein sequence ID" value="SUB16603.1"/>
    <property type="molecule type" value="Genomic_DNA"/>
</dbReference>
<proteinExistence type="predicted"/>
<protein>
    <submittedName>
        <fullName evidence="2">Uncharacterized protein</fullName>
    </submittedName>
</protein>